<gene>
    <name evidence="2" type="ORF">GCM10007872_02670</name>
</gene>
<dbReference type="RefSeq" id="WP_249193381.1">
    <property type="nucleotide sequence ID" value="NZ_BARA01000024.1"/>
</dbReference>
<dbReference type="InterPro" id="IPR036513">
    <property type="entry name" value="STAS_dom_sf"/>
</dbReference>
<reference evidence="3" key="1">
    <citation type="journal article" date="2019" name="Int. J. Syst. Evol. Microbiol.">
        <title>The Global Catalogue of Microorganisms (GCM) 10K type strain sequencing project: providing services to taxonomists for standard genome sequencing and annotation.</title>
        <authorList>
            <consortium name="The Broad Institute Genomics Platform"/>
            <consortium name="The Broad Institute Genome Sequencing Center for Infectious Disease"/>
            <person name="Wu L."/>
            <person name="Ma J."/>
        </authorList>
    </citation>
    <scope>NUCLEOTIDE SEQUENCE [LARGE SCALE GENOMIC DNA]</scope>
    <source>
        <strain evidence="3">NBRC 12467</strain>
    </source>
</reference>
<accession>A0AA37SEE1</accession>
<organism evidence="2 3">
    <name type="scientific">Gluconobacter sphaericus NBRC 12467</name>
    <dbReference type="NCBI Taxonomy" id="1307951"/>
    <lineage>
        <taxon>Bacteria</taxon>
        <taxon>Pseudomonadati</taxon>
        <taxon>Pseudomonadota</taxon>
        <taxon>Alphaproteobacteria</taxon>
        <taxon>Acetobacterales</taxon>
        <taxon>Acetobacteraceae</taxon>
        <taxon>Gluconobacter</taxon>
    </lineage>
</organism>
<name>A0AA37SEE1_9PROT</name>
<comment type="caution">
    <text evidence="2">The sequence shown here is derived from an EMBL/GenBank/DDBJ whole genome shotgun (WGS) entry which is preliminary data.</text>
</comment>
<proteinExistence type="predicted"/>
<dbReference type="AlphaFoldDB" id="A0AA37SEE1"/>
<dbReference type="Gene3D" id="3.30.750.24">
    <property type="entry name" value="STAS domain"/>
    <property type="match status" value="1"/>
</dbReference>
<protein>
    <submittedName>
        <fullName evidence="2">Chemotaxis protein CheX</fullName>
    </submittedName>
</protein>
<evidence type="ECO:0000313" key="3">
    <source>
        <dbReference type="Proteomes" id="UP001156708"/>
    </source>
</evidence>
<dbReference type="Pfam" id="PF13466">
    <property type="entry name" value="STAS_2"/>
    <property type="match status" value="1"/>
</dbReference>
<feature type="domain" description="MlaB-like STAS" evidence="1">
    <location>
        <begin position="20"/>
        <end position="78"/>
    </location>
</feature>
<dbReference type="SUPFAM" id="SSF52091">
    <property type="entry name" value="SpoIIaa-like"/>
    <property type="match status" value="1"/>
</dbReference>
<keyword evidence="3" id="KW-1185">Reference proteome</keyword>
<sequence>MSVLMLPELLDTKYAVPFSKLLKQEEGELVLDGRQVGRLGGLCFQLLVSAYRTARVQGSDFEIRNISDAMRENLQLMGGDFLLEARGDA</sequence>
<dbReference type="Proteomes" id="UP001156708">
    <property type="component" value="Unassembled WGS sequence"/>
</dbReference>
<dbReference type="InterPro" id="IPR058548">
    <property type="entry name" value="MlaB-like_STAS"/>
</dbReference>
<evidence type="ECO:0000259" key="1">
    <source>
        <dbReference type="Pfam" id="PF13466"/>
    </source>
</evidence>
<dbReference type="EMBL" id="BSNZ01000003">
    <property type="protein sequence ID" value="GLQ83359.1"/>
    <property type="molecule type" value="Genomic_DNA"/>
</dbReference>
<evidence type="ECO:0000313" key="2">
    <source>
        <dbReference type="EMBL" id="GLQ83359.1"/>
    </source>
</evidence>